<feature type="transmembrane region" description="Helical" evidence="8">
    <location>
        <begin position="252"/>
        <end position="279"/>
    </location>
</feature>
<evidence type="ECO:0000256" key="6">
    <source>
        <dbReference type="ARBA" id="ARBA00022989"/>
    </source>
</evidence>
<evidence type="ECO:0000256" key="1">
    <source>
        <dbReference type="ARBA" id="ARBA00004127"/>
    </source>
</evidence>
<reference evidence="10 11" key="1">
    <citation type="submission" date="2015-02" db="EMBL/GenBank/DDBJ databases">
        <title>Draft genome sequences of ten Microbacterium spp. with emphasis on heavy metal contaminated environments.</title>
        <authorList>
            <person name="Corretto E."/>
        </authorList>
    </citation>
    <scope>NUCLEOTIDE SEQUENCE [LARGE SCALE GENOMIC DNA]</scope>
    <source>
        <strain evidence="10 11">DSM 18659</strain>
    </source>
</reference>
<evidence type="ECO:0000313" key="9">
    <source>
        <dbReference type="EMBL" id="HAN23654.1"/>
    </source>
</evidence>
<organism evidence="10 11">
    <name type="scientific">Microbacterium ginsengisoli</name>
    <dbReference type="NCBI Taxonomy" id="400772"/>
    <lineage>
        <taxon>Bacteria</taxon>
        <taxon>Bacillati</taxon>
        <taxon>Actinomycetota</taxon>
        <taxon>Actinomycetes</taxon>
        <taxon>Micrococcales</taxon>
        <taxon>Microbacteriaceae</taxon>
        <taxon>Microbacterium</taxon>
    </lineage>
</organism>
<dbReference type="GO" id="GO:0015099">
    <property type="term" value="F:nickel cation transmembrane transporter activity"/>
    <property type="evidence" value="ECO:0007669"/>
    <property type="project" value="UniProtKB-UniRule"/>
</dbReference>
<name>A0A0F0LWL3_9MICO</name>
<dbReference type="GO" id="GO:0005886">
    <property type="term" value="C:plasma membrane"/>
    <property type="evidence" value="ECO:0007669"/>
    <property type="project" value="UniProtKB-SubCell"/>
</dbReference>
<dbReference type="InterPro" id="IPR011541">
    <property type="entry name" value="Ni/Co_transpt_high_affinity"/>
</dbReference>
<evidence type="ECO:0000313" key="12">
    <source>
        <dbReference type="Proteomes" id="UP000257479"/>
    </source>
</evidence>
<dbReference type="EMBL" id="DMNG01000063">
    <property type="protein sequence ID" value="HAN23654.1"/>
    <property type="molecule type" value="Genomic_DNA"/>
</dbReference>
<feature type="transmembrane region" description="Helical" evidence="8">
    <location>
        <begin position="58"/>
        <end position="77"/>
    </location>
</feature>
<dbReference type="InterPro" id="IPR004688">
    <property type="entry name" value="Ni/Co_transpt"/>
</dbReference>
<feature type="transmembrane region" description="Helical" evidence="8">
    <location>
        <begin position="105"/>
        <end position="130"/>
    </location>
</feature>
<feature type="transmembrane region" description="Helical" evidence="8">
    <location>
        <begin position="336"/>
        <end position="356"/>
    </location>
</feature>
<comment type="similarity">
    <text evidence="2 8">Belongs to the NiCoT transporter (TC 2.A.52) family.</text>
</comment>
<evidence type="ECO:0000256" key="3">
    <source>
        <dbReference type="ARBA" id="ARBA00022448"/>
    </source>
</evidence>
<evidence type="ECO:0000313" key="11">
    <source>
        <dbReference type="Proteomes" id="UP000033451"/>
    </source>
</evidence>
<dbReference type="OrthoDB" id="9776706at2"/>
<reference evidence="9 12" key="2">
    <citation type="journal article" date="2018" name="Nat. Biotechnol.">
        <title>A standardized bacterial taxonomy based on genome phylogeny substantially revises the tree of life.</title>
        <authorList>
            <person name="Parks D.H."/>
            <person name="Chuvochina M."/>
            <person name="Waite D.W."/>
            <person name="Rinke C."/>
            <person name="Skarshewski A."/>
            <person name="Chaumeil P.A."/>
            <person name="Hugenholtz P."/>
        </authorList>
    </citation>
    <scope>NUCLEOTIDE SEQUENCE [LARGE SCALE GENOMIC DNA]</scope>
    <source>
        <strain evidence="9">UBA9152</strain>
    </source>
</reference>
<dbReference type="NCBIfam" id="TIGR00802">
    <property type="entry name" value="nico"/>
    <property type="match status" value="1"/>
</dbReference>
<keyword evidence="6 8" id="KW-1133">Transmembrane helix</keyword>
<dbReference type="STRING" id="400772.RR49_02220"/>
<sequence>MSLLDAPASGSAPSYRLDAGGWRQVALMGAVILTLFAVGIALVAAATGMHVAITGEGAGGSGSVFGWATGILALTLGMRHAFDADHIAAIDNTTRKLAADGKRPLAVGFFFSLGHSSVVFALAVLLAAGMGWVAGQVTDDASLLHTITGIIGPTVSGSFLVIIAVINILVTVGMVRVFRRMRTGEFDEAAFEEELAKRGLLNRVFGRMADRIDASWKIYPLGVLFGLGFDTATEVALLVISGTAAAAGLPWWAILSLPILFAAGMCLFDTVDGVLMNFAYGWAFLGAARKVYYNVVITAMSVFIALVIGGFELASVLATNLGWDIPAIDWFTNLDVLGFAIVGTLLATWLIAVIVWRLGKFEDRLAIPTK</sequence>
<dbReference type="Proteomes" id="UP000257479">
    <property type="component" value="Unassembled WGS sequence"/>
</dbReference>
<dbReference type="Pfam" id="PF03824">
    <property type="entry name" value="NicO"/>
    <property type="match status" value="1"/>
</dbReference>
<dbReference type="GO" id="GO:0012505">
    <property type="term" value="C:endomembrane system"/>
    <property type="evidence" value="ECO:0007669"/>
    <property type="project" value="UniProtKB-SubCell"/>
</dbReference>
<keyword evidence="3 8" id="KW-0813">Transport</keyword>
<dbReference type="PATRIC" id="fig|400772.4.peg.2235"/>
<keyword evidence="4" id="KW-0533">Nickel</keyword>
<comment type="caution">
    <text evidence="10">The sequence shown here is derived from an EMBL/GenBank/DDBJ whole genome shotgun (WGS) entry which is preliminary data.</text>
</comment>
<evidence type="ECO:0000256" key="5">
    <source>
        <dbReference type="ARBA" id="ARBA00022692"/>
    </source>
</evidence>
<evidence type="ECO:0000256" key="7">
    <source>
        <dbReference type="ARBA" id="ARBA00023136"/>
    </source>
</evidence>
<keyword evidence="5 8" id="KW-0812">Transmembrane</keyword>
<dbReference type="AlphaFoldDB" id="A0A0F0LWL3"/>
<evidence type="ECO:0000256" key="2">
    <source>
        <dbReference type="ARBA" id="ARBA00010892"/>
    </source>
</evidence>
<dbReference type="Proteomes" id="UP000033451">
    <property type="component" value="Unassembled WGS sequence"/>
</dbReference>
<keyword evidence="7 8" id="KW-0472">Membrane</keyword>
<comment type="subcellular location">
    <subcellularLocation>
        <location evidence="8">Cell membrane</location>
        <topology evidence="8">Multi-pass membrane protein</topology>
    </subcellularLocation>
    <subcellularLocation>
        <location evidence="1">Endomembrane system</location>
        <topology evidence="1">Multi-pass membrane protein</topology>
    </subcellularLocation>
</comment>
<feature type="transmembrane region" description="Helical" evidence="8">
    <location>
        <begin position="150"/>
        <end position="172"/>
    </location>
</feature>
<feature type="transmembrane region" description="Helical" evidence="8">
    <location>
        <begin position="25"/>
        <end position="46"/>
    </location>
</feature>
<evidence type="ECO:0000313" key="10">
    <source>
        <dbReference type="EMBL" id="KJL35786.1"/>
    </source>
</evidence>
<protein>
    <recommendedName>
        <fullName evidence="8">Nickel/cobalt efflux system</fullName>
    </recommendedName>
</protein>
<dbReference type="RefSeq" id="WP_045248119.1">
    <property type="nucleotide sequence ID" value="NZ_JYIY01000077.1"/>
</dbReference>
<dbReference type="PANTHER" id="PTHR31611:SF0">
    <property type="entry name" value="HIGH-AFFINITY NICKEL TRANSPORT PROTEIN NIC1"/>
    <property type="match status" value="1"/>
</dbReference>
<proteinExistence type="inferred from homology"/>
<dbReference type="EMBL" id="JYIY01000077">
    <property type="protein sequence ID" value="KJL35786.1"/>
    <property type="molecule type" value="Genomic_DNA"/>
</dbReference>
<dbReference type="PANTHER" id="PTHR31611">
    <property type="entry name" value="HIGH-AFFINITY NICKEL TRANSPORT PROTEIN NIC1"/>
    <property type="match status" value="1"/>
</dbReference>
<keyword evidence="11" id="KW-1185">Reference proteome</keyword>
<gene>
    <name evidence="10" type="primary">hoxN</name>
    <name evidence="9" type="ORF">DCP95_03675</name>
    <name evidence="10" type="ORF">RR49_02220</name>
</gene>
<accession>A0A0F0LWL3</accession>
<evidence type="ECO:0000256" key="8">
    <source>
        <dbReference type="RuleBase" id="RU362101"/>
    </source>
</evidence>
<feature type="transmembrane region" description="Helical" evidence="8">
    <location>
        <begin position="291"/>
        <end position="316"/>
    </location>
</feature>
<evidence type="ECO:0000256" key="4">
    <source>
        <dbReference type="ARBA" id="ARBA00022596"/>
    </source>
</evidence>